<name>A0AAQ3RMY7_VIGMU</name>
<feature type="chain" id="PRO_5042884551" evidence="1">
    <location>
        <begin position="21"/>
        <end position="154"/>
    </location>
</feature>
<keyword evidence="1" id="KW-0732">Signal</keyword>
<gene>
    <name evidence="2" type="ORF">V8G54_027323</name>
</gene>
<evidence type="ECO:0000313" key="3">
    <source>
        <dbReference type="Proteomes" id="UP001374535"/>
    </source>
</evidence>
<evidence type="ECO:0000313" key="2">
    <source>
        <dbReference type="EMBL" id="WVZ01254.1"/>
    </source>
</evidence>
<organism evidence="2 3">
    <name type="scientific">Vigna mungo</name>
    <name type="common">Black gram</name>
    <name type="synonym">Phaseolus mungo</name>
    <dbReference type="NCBI Taxonomy" id="3915"/>
    <lineage>
        <taxon>Eukaryota</taxon>
        <taxon>Viridiplantae</taxon>
        <taxon>Streptophyta</taxon>
        <taxon>Embryophyta</taxon>
        <taxon>Tracheophyta</taxon>
        <taxon>Spermatophyta</taxon>
        <taxon>Magnoliopsida</taxon>
        <taxon>eudicotyledons</taxon>
        <taxon>Gunneridae</taxon>
        <taxon>Pentapetalae</taxon>
        <taxon>rosids</taxon>
        <taxon>fabids</taxon>
        <taxon>Fabales</taxon>
        <taxon>Fabaceae</taxon>
        <taxon>Papilionoideae</taxon>
        <taxon>50 kb inversion clade</taxon>
        <taxon>NPAAA clade</taxon>
        <taxon>indigoferoid/millettioid clade</taxon>
        <taxon>Phaseoleae</taxon>
        <taxon>Vigna</taxon>
    </lineage>
</organism>
<dbReference type="EMBL" id="CP144693">
    <property type="protein sequence ID" value="WVZ01254.1"/>
    <property type="molecule type" value="Genomic_DNA"/>
</dbReference>
<proteinExistence type="predicted"/>
<dbReference type="Proteomes" id="UP001374535">
    <property type="component" value="Chromosome 8"/>
</dbReference>
<accession>A0AAQ3RMY7</accession>
<reference evidence="2 3" key="1">
    <citation type="journal article" date="2023" name="Life. Sci Alliance">
        <title>Evolutionary insights into 3D genome organization and epigenetic landscape of Vigna mungo.</title>
        <authorList>
            <person name="Junaid A."/>
            <person name="Singh B."/>
            <person name="Bhatia S."/>
        </authorList>
    </citation>
    <scope>NUCLEOTIDE SEQUENCE [LARGE SCALE GENOMIC DNA]</scope>
    <source>
        <strain evidence="2">Urdbean</strain>
    </source>
</reference>
<sequence length="154" mass="17602">MTLMATLSFVLRFLPWYTLAKFPCPSSFPISYLLNRMFLLPPVPLDLRSISAAGIVERTSFTLTLSVVLVSTFSRGFSIVGFELELVEVGETQIEGLDPYNEEGVEWTHHVLEKRFGWVENLHGCMRGRERKKGEDVLRFVFEFQDPIRGTSPN</sequence>
<keyword evidence="3" id="KW-1185">Reference proteome</keyword>
<evidence type="ECO:0000256" key="1">
    <source>
        <dbReference type="SAM" id="SignalP"/>
    </source>
</evidence>
<dbReference type="AlphaFoldDB" id="A0AAQ3RMY7"/>
<feature type="signal peptide" evidence="1">
    <location>
        <begin position="1"/>
        <end position="20"/>
    </location>
</feature>
<protein>
    <submittedName>
        <fullName evidence="2">Uncharacterized protein</fullName>
    </submittedName>
</protein>